<keyword evidence="4" id="KW-1185">Reference proteome</keyword>
<evidence type="ECO:0008006" key="5">
    <source>
        <dbReference type="Google" id="ProtNLM"/>
    </source>
</evidence>
<gene>
    <name evidence="3" type="ORF">CQA43_05275</name>
</gene>
<organism evidence="3 4">
    <name type="scientific">Helicobacter ganmani</name>
    <dbReference type="NCBI Taxonomy" id="60246"/>
    <lineage>
        <taxon>Bacteria</taxon>
        <taxon>Pseudomonadati</taxon>
        <taxon>Campylobacterota</taxon>
        <taxon>Epsilonproteobacteria</taxon>
        <taxon>Campylobacterales</taxon>
        <taxon>Helicobacteraceae</taxon>
        <taxon>Helicobacter</taxon>
    </lineage>
</organism>
<dbReference type="InterPro" id="IPR017854">
    <property type="entry name" value="Metalthion_dom_sf"/>
</dbReference>
<evidence type="ECO:0000313" key="3">
    <source>
        <dbReference type="EMBL" id="RDU63031.1"/>
    </source>
</evidence>
<dbReference type="Proteomes" id="UP000256650">
    <property type="component" value="Unassembled WGS sequence"/>
</dbReference>
<dbReference type="AlphaFoldDB" id="A0A3D8IER6"/>
<comment type="caution">
    <text evidence="3">The sequence shown here is derived from an EMBL/GenBank/DDBJ whole genome shotgun (WGS) entry which is preliminary data.</text>
</comment>
<keyword evidence="2" id="KW-0480">Metal-thiolate cluster</keyword>
<proteinExistence type="predicted"/>
<protein>
    <recommendedName>
        <fullName evidence="5">Prokaryotic metallothionein family protein</fullName>
    </recommendedName>
</protein>
<dbReference type="SUPFAM" id="SSF57868">
    <property type="entry name" value="Metallothionein"/>
    <property type="match status" value="1"/>
</dbReference>
<evidence type="ECO:0000256" key="2">
    <source>
        <dbReference type="ARBA" id="ARBA00022851"/>
    </source>
</evidence>
<dbReference type="GeneID" id="82535698"/>
<name>A0A3D8IER6_9HELI</name>
<dbReference type="Gene3D" id="2.30.170.10">
    <property type="match status" value="1"/>
</dbReference>
<evidence type="ECO:0000313" key="4">
    <source>
        <dbReference type="Proteomes" id="UP000256650"/>
    </source>
</evidence>
<accession>A0A3D8IER6</accession>
<evidence type="ECO:0000256" key="1">
    <source>
        <dbReference type="ARBA" id="ARBA00022723"/>
    </source>
</evidence>
<dbReference type="OrthoDB" id="5356091at2"/>
<dbReference type="EMBL" id="NXLS01000004">
    <property type="protein sequence ID" value="RDU63031.1"/>
    <property type="molecule type" value="Genomic_DNA"/>
</dbReference>
<keyword evidence="1" id="KW-0479">Metal-binding</keyword>
<dbReference type="NCBIfam" id="NF041023">
    <property type="entry name" value="PP0621_fam"/>
    <property type="match status" value="1"/>
</dbReference>
<dbReference type="GO" id="GO:0046872">
    <property type="term" value="F:metal ion binding"/>
    <property type="evidence" value="ECO:0007669"/>
    <property type="project" value="UniProtKB-KW"/>
</dbReference>
<dbReference type="InterPro" id="IPR049708">
    <property type="entry name" value="PP0621-like"/>
</dbReference>
<sequence>MLKFFLLILFLVGVYLLFFRKNQQKPTKNDFKSTQDSIMLECTQCGTYVSNEEVIIKDGKYYCSKECAKLA</sequence>
<dbReference type="RefSeq" id="WP_115551565.1">
    <property type="nucleotide sequence ID" value="NZ_CAONBV010000018.1"/>
</dbReference>
<reference evidence="3 4" key="1">
    <citation type="submission" date="2018-04" db="EMBL/GenBank/DDBJ databases">
        <title>Novel Campyloabacter and Helicobacter Species and Strains.</title>
        <authorList>
            <person name="Mannion A.J."/>
            <person name="Shen Z."/>
            <person name="Fox J.G."/>
        </authorList>
    </citation>
    <scope>NUCLEOTIDE SEQUENCE [LARGE SCALE GENOMIC DNA]</scope>
    <source>
        <strain evidence="3 4">MIT 99-5101</strain>
    </source>
</reference>